<gene>
    <name evidence="1" type="ORF">O181_125140</name>
</gene>
<evidence type="ECO:0000313" key="2">
    <source>
        <dbReference type="Proteomes" id="UP000765509"/>
    </source>
</evidence>
<comment type="caution">
    <text evidence="1">The sequence shown here is derived from an EMBL/GenBank/DDBJ whole genome shotgun (WGS) entry which is preliminary data.</text>
</comment>
<evidence type="ECO:0000313" key="1">
    <source>
        <dbReference type="EMBL" id="MBW0585425.1"/>
    </source>
</evidence>
<dbReference type="EMBL" id="AVOT02120886">
    <property type="protein sequence ID" value="MBW0585425.1"/>
    <property type="molecule type" value="Genomic_DNA"/>
</dbReference>
<sequence length="155" mass="17078">MLPTLLTTLTLAKCPPNTAYHPYAWGVHSQHSRNTTYPYACVVPSQCAPNTTYPYGCVVPSQHAPNTAYHPYCPPNTAYHPYTCGVPSQHALSLRLCSSLPTCSQHCLPPLRSRSALRHAPNTTYPYACVVPSPHYLPSLRLRSALPTPLILRLV</sequence>
<proteinExistence type="predicted"/>
<dbReference type="AlphaFoldDB" id="A0A9Q3Q5U0"/>
<organism evidence="1 2">
    <name type="scientific">Austropuccinia psidii MF-1</name>
    <dbReference type="NCBI Taxonomy" id="1389203"/>
    <lineage>
        <taxon>Eukaryota</taxon>
        <taxon>Fungi</taxon>
        <taxon>Dikarya</taxon>
        <taxon>Basidiomycota</taxon>
        <taxon>Pucciniomycotina</taxon>
        <taxon>Pucciniomycetes</taxon>
        <taxon>Pucciniales</taxon>
        <taxon>Sphaerophragmiaceae</taxon>
        <taxon>Austropuccinia</taxon>
    </lineage>
</organism>
<reference evidence="1" key="1">
    <citation type="submission" date="2021-03" db="EMBL/GenBank/DDBJ databases">
        <title>Draft genome sequence of rust myrtle Austropuccinia psidii MF-1, a brazilian biotype.</title>
        <authorList>
            <person name="Quecine M.C."/>
            <person name="Pachon D.M.R."/>
            <person name="Bonatelli M.L."/>
            <person name="Correr F.H."/>
            <person name="Franceschini L.M."/>
            <person name="Leite T.F."/>
            <person name="Margarido G.R.A."/>
            <person name="Almeida C.A."/>
            <person name="Ferrarezi J.A."/>
            <person name="Labate C.A."/>
        </authorList>
    </citation>
    <scope>NUCLEOTIDE SEQUENCE</scope>
    <source>
        <strain evidence="1">MF-1</strain>
    </source>
</reference>
<accession>A0A9Q3Q5U0</accession>
<protein>
    <submittedName>
        <fullName evidence="1">Uncharacterized protein</fullName>
    </submittedName>
</protein>
<dbReference type="Proteomes" id="UP000765509">
    <property type="component" value="Unassembled WGS sequence"/>
</dbReference>
<name>A0A9Q3Q5U0_9BASI</name>
<keyword evidence="2" id="KW-1185">Reference proteome</keyword>